<dbReference type="CDD" id="cd00098">
    <property type="entry name" value="IgC1"/>
    <property type="match status" value="1"/>
</dbReference>
<accession>A0A3Q3LLL8</accession>
<protein>
    <recommendedName>
        <fullName evidence="3">Ig-like domain-containing protein</fullName>
    </recommendedName>
</protein>
<name>A0A3Q3LLL8_9LABR</name>
<dbReference type="SMART" id="SM00407">
    <property type="entry name" value="IGc1"/>
    <property type="match status" value="1"/>
</dbReference>
<dbReference type="PROSITE" id="PS50835">
    <property type="entry name" value="IG_LIKE"/>
    <property type="match status" value="1"/>
</dbReference>
<dbReference type="GeneTree" id="ENSGT00940000177284"/>
<evidence type="ECO:0000313" key="4">
    <source>
        <dbReference type="Ensembl" id="ENSLBEP00000009740.1"/>
    </source>
</evidence>
<dbReference type="InParanoid" id="A0A3Q3LLL8"/>
<dbReference type="FunFam" id="2.60.40.10:FF:000283">
    <property type="entry name" value="Immunoglobulin kappa constant"/>
    <property type="match status" value="1"/>
</dbReference>
<dbReference type="InterPro" id="IPR007110">
    <property type="entry name" value="Ig-like_dom"/>
</dbReference>
<evidence type="ECO:0000256" key="1">
    <source>
        <dbReference type="ARBA" id="ARBA00023157"/>
    </source>
</evidence>
<dbReference type="PANTHER" id="PTHR23411">
    <property type="entry name" value="TAPASIN"/>
    <property type="match status" value="1"/>
</dbReference>
<keyword evidence="5" id="KW-1185">Reference proteome</keyword>
<dbReference type="InterPro" id="IPR036179">
    <property type="entry name" value="Ig-like_dom_sf"/>
</dbReference>
<proteinExistence type="predicted"/>
<feature type="domain" description="Ig-like" evidence="3">
    <location>
        <begin position="37"/>
        <end position="131"/>
    </location>
</feature>
<keyword evidence="1" id="KW-1015">Disulfide bond</keyword>
<dbReference type="InterPro" id="IPR050380">
    <property type="entry name" value="Immune_Resp_Modulators"/>
</dbReference>
<evidence type="ECO:0000256" key="2">
    <source>
        <dbReference type="ARBA" id="ARBA00023319"/>
    </source>
</evidence>
<organism evidence="4 5">
    <name type="scientific">Labrus bergylta</name>
    <name type="common">ballan wrasse</name>
    <dbReference type="NCBI Taxonomy" id="56723"/>
    <lineage>
        <taxon>Eukaryota</taxon>
        <taxon>Metazoa</taxon>
        <taxon>Chordata</taxon>
        <taxon>Craniata</taxon>
        <taxon>Vertebrata</taxon>
        <taxon>Euteleostomi</taxon>
        <taxon>Actinopterygii</taxon>
        <taxon>Neopterygii</taxon>
        <taxon>Teleostei</taxon>
        <taxon>Neoteleostei</taxon>
        <taxon>Acanthomorphata</taxon>
        <taxon>Eupercaria</taxon>
        <taxon>Labriformes</taxon>
        <taxon>Labridae</taxon>
        <taxon>Labrus</taxon>
    </lineage>
</organism>
<dbReference type="InterPro" id="IPR003006">
    <property type="entry name" value="Ig/MHC_CS"/>
</dbReference>
<dbReference type="SUPFAM" id="SSF48726">
    <property type="entry name" value="Immunoglobulin"/>
    <property type="match status" value="1"/>
</dbReference>
<dbReference type="InterPro" id="IPR003597">
    <property type="entry name" value="Ig_C1-set"/>
</dbReference>
<reference evidence="4" key="2">
    <citation type="submission" date="2025-09" db="UniProtKB">
        <authorList>
            <consortium name="Ensembl"/>
        </authorList>
    </citation>
    <scope>IDENTIFICATION</scope>
</reference>
<dbReference type="Pfam" id="PF07654">
    <property type="entry name" value="C1-set"/>
    <property type="match status" value="1"/>
</dbReference>
<dbReference type="Gene3D" id="2.60.40.10">
    <property type="entry name" value="Immunoglobulins"/>
    <property type="match status" value="1"/>
</dbReference>
<dbReference type="AlphaFoldDB" id="A0A3Q3LLL8"/>
<dbReference type="Proteomes" id="UP000261660">
    <property type="component" value="Unplaced"/>
</dbReference>
<dbReference type="Ensembl" id="ENSLBET00000010265.1">
    <property type="protein sequence ID" value="ENSLBEP00000009740.1"/>
    <property type="gene ID" value="ENSLBEG00000007523.1"/>
</dbReference>
<reference evidence="4" key="1">
    <citation type="submission" date="2025-08" db="UniProtKB">
        <authorList>
            <consortium name="Ensembl"/>
        </authorList>
    </citation>
    <scope>IDENTIFICATION</scope>
</reference>
<evidence type="ECO:0000259" key="3">
    <source>
        <dbReference type="PROSITE" id="PS50835"/>
    </source>
</evidence>
<sequence>MVFFSYSHIISISWGLYSGTTTPGESEHGTSDYTSPPTVKIIQPSASQASTSHFLALTCLVSEFFPSNIIVYWKKDGQRLPSTGYTNSPAWKYTGSSTYSMNSRLNITKTVHEESTYSCVVRHESSEMPLEMNFWRFLIVSGLVNL</sequence>
<dbReference type="InterPro" id="IPR013783">
    <property type="entry name" value="Ig-like_fold"/>
</dbReference>
<dbReference type="PROSITE" id="PS00290">
    <property type="entry name" value="IG_MHC"/>
    <property type="match status" value="1"/>
</dbReference>
<keyword evidence="2" id="KW-0393">Immunoglobulin domain</keyword>
<evidence type="ECO:0000313" key="5">
    <source>
        <dbReference type="Proteomes" id="UP000261660"/>
    </source>
</evidence>